<reference evidence="9 10" key="1">
    <citation type="submission" date="2016-02" db="EMBL/GenBank/DDBJ databases">
        <title>Draft genome sequence of Polaribacter atrinae KACC17473.</title>
        <authorList>
            <person name="Shin S.-K."/>
            <person name="Yi H."/>
        </authorList>
    </citation>
    <scope>NUCLEOTIDE SEQUENCE [LARGE SCALE GENOMIC DNA]</scope>
    <source>
        <strain evidence="9 10">KACC 17473</strain>
    </source>
</reference>
<dbReference type="STRING" id="1333662.LPB303_05770"/>
<comment type="caution">
    <text evidence="9">The sequence shown here is derived from an EMBL/GenBank/DDBJ whole genome shotgun (WGS) entry which is preliminary data.</text>
</comment>
<accession>A0A176TD80</accession>
<evidence type="ECO:0000256" key="2">
    <source>
        <dbReference type="ARBA" id="ARBA00022737"/>
    </source>
</evidence>
<protein>
    <recommendedName>
        <fullName evidence="11">Cadherin domain-containing protein</fullName>
    </recommendedName>
</protein>
<evidence type="ECO:0000313" key="9">
    <source>
        <dbReference type="EMBL" id="OAD45794.1"/>
    </source>
</evidence>
<feature type="domain" description="Cadherin-like" evidence="8">
    <location>
        <begin position="135"/>
        <end position="234"/>
    </location>
</feature>
<dbReference type="InterPro" id="IPR026341">
    <property type="entry name" value="T9SS_type_B"/>
</dbReference>
<feature type="compositionally biased region" description="Polar residues" evidence="4">
    <location>
        <begin position="1088"/>
        <end position="1101"/>
    </location>
</feature>
<feature type="domain" description="Calx-beta" evidence="6">
    <location>
        <begin position="1161"/>
        <end position="1223"/>
    </location>
</feature>
<dbReference type="GO" id="GO:0016020">
    <property type="term" value="C:membrane"/>
    <property type="evidence" value="ECO:0007669"/>
    <property type="project" value="InterPro"/>
</dbReference>
<evidence type="ECO:0000259" key="7">
    <source>
        <dbReference type="Pfam" id="PF17803"/>
    </source>
</evidence>
<dbReference type="SUPFAM" id="SSF141072">
    <property type="entry name" value="CalX-like"/>
    <property type="match status" value="3"/>
</dbReference>
<evidence type="ECO:0000256" key="1">
    <source>
        <dbReference type="ARBA" id="ARBA00022729"/>
    </source>
</evidence>
<dbReference type="NCBIfam" id="TIGR04131">
    <property type="entry name" value="Bac_Flav_CTERM"/>
    <property type="match status" value="1"/>
</dbReference>
<dbReference type="InterPro" id="IPR040853">
    <property type="entry name" value="RapA2_cadherin-like"/>
</dbReference>
<dbReference type="Proteomes" id="UP000076923">
    <property type="component" value="Unassembled WGS sequence"/>
</dbReference>
<dbReference type="Pfam" id="PF03160">
    <property type="entry name" value="Calx-beta"/>
    <property type="match status" value="3"/>
</dbReference>
<dbReference type="Gene3D" id="2.60.40.2030">
    <property type="match status" value="3"/>
</dbReference>
<dbReference type="RefSeq" id="WP_068448753.1">
    <property type="nucleotide sequence ID" value="NZ_CP150660.1"/>
</dbReference>
<organism evidence="9 10">
    <name type="scientific">Polaribacter atrinae</name>
    <dbReference type="NCBI Taxonomy" id="1333662"/>
    <lineage>
        <taxon>Bacteria</taxon>
        <taxon>Pseudomonadati</taxon>
        <taxon>Bacteroidota</taxon>
        <taxon>Flavobacteriia</taxon>
        <taxon>Flavobacteriales</taxon>
        <taxon>Flavobacteriaceae</taxon>
    </lineage>
</organism>
<feature type="domain" description="Calx-beta" evidence="6">
    <location>
        <begin position="1268"/>
        <end position="1343"/>
    </location>
</feature>
<evidence type="ECO:0000259" key="6">
    <source>
        <dbReference type="Pfam" id="PF03160"/>
    </source>
</evidence>
<dbReference type="EMBL" id="LVWE01000010">
    <property type="protein sequence ID" value="OAD45794.1"/>
    <property type="molecule type" value="Genomic_DNA"/>
</dbReference>
<keyword evidence="10" id="KW-1185">Reference proteome</keyword>
<dbReference type="OrthoDB" id="1236981at2"/>
<evidence type="ECO:0000256" key="3">
    <source>
        <dbReference type="ARBA" id="ARBA00022837"/>
    </source>
</evidence>
<evidence type="ECO:0008006" key="11">
    <source>
        <dbReference type="Google" id="ProtNLM"/>
    </source>
</evidence>
<dbReference type="InterPro" id="IPR038081">
    <property type="entry name" value="CalX-like_sf"/>
</dbReference>
<name>A0A176TD80_9FLAO</name>
<evidence type="ECO:0000259" key="8">
    <source>
        <dbReference type="Pfam" id="PF17892"/>
    </source>
</evidence>
<feature type="compositionally biased region" description="Polar residues" evidence="4">
    <location>
        <begin position="949"/>
        <end position="966"/>
    </location>
</feature>
<keyword evidence="3" id="KW-0106">Calcium</keyword>
<dbReference type="Pfam" id="PF17803">
    <property type="entry name" value="Cadherin_4"/>
    <property type="match status" value="1"/>
</dbReference>
<dbReference type="GO" id="GO:0007154">
    <property type="term" value="P:cell communication"/>
    <property type="evidence" value="ECO:0007669"/>
    <property type="project" value="InterPro"/>
</dbReference>
<feature type="region of interest" description="Disordered" evidence="4">
    <location>
        <begin position="1073"/>
        <end position="1113"/>
    </location>
</feature>
<feature type="domain" description="RapA2 cadherin-like" evidence="7">
    <location>
        <begin position="22"/>
        <end position="97"/>
    </location>
</feature>
<dbReference type="Pfam" id="PF17963">
    <property type="entry name" value="Big_9"/>
    <property type="match status" value="1"/>
</dbReference>
<evidence type="ECO:0000256" key="5">
    <source>
        <dbReference type="SAM" id="SignalP"/>
    </source>
</evidence>
<keyword evidence="1 5" id="KW-0732">Signal</keyword>
<sequence>MIPPKYNTYKIFIFFLLFYQFTSAQTAPVALDDSYTTTSNTELRIETAGLLSNDTDIDDDELKVTAFSIDGNTYTVGDTANLADGAITINSNGSFVFIPTINYNDITLVANYIISDGTYTASANLTIKVENLYSPEAKDDSYSTETNATLNVDAPGILSNDTDKDESYLLVTEFKIDTISYNAGEKAFFTEGSITINEDGSFSFIPAANYNNKIPTINYTVSDGAFTSTANLTIKIINLYPPDAKDDYDTANINTTLNVDAPGVFINDNDQDNNSLSIINFIVNGTTYNTDQKAIFAGGSITFKPDGSYSFIPTKDYTGNIPVIKYIVSDGTFTDAANLFLTVEHITDLLEITSIASCNQGYTVNGVYKIKYSLTLQNKSTARDYHAENLIKNIDLTNDLNSIYGNGCVEQIEGVTVNTTSVQDFVNNPYPTEFDTDAVNNDFLNATSNSLFNQNAIDNFTLYPRQSVNIEFCVTVNPFCGGRPNPTPSGSGIDFNHVAEVTSTIGNHTASLLLEDFHTTEAIVAGGLYVPESKPSVNPDGTFDYTNRVILTNEGTATANNINYNMGLGDFLNKGVVFKELKVTQISGSPVVINPAYNGNTNTKLLMPNNSLEPGETVILEIYYLTEPFSSTGINNFYQLDLSQTQGDLDGLDESTSSNNKRFSFVNWSDGLGNHLDRYYPTNSSTAPVTSAMQCSCASSNMVLLFGSKNNNDKAISEVNKIPNGILEHDEVTFQLTIKNNSNIVQLENLNLQDDLNKICSGNIVSVSTPFIENSTATTDPVLNPNYNGTSDINFFNGTSGVLMQGETITVQFTVVFYEDCIGTNTSSFTATDPLNNIISSSGSVAVSATTDSDNDGISNAVDIDDDNDSILDIDEYNGLNPLDDHDGDFTPNYRDIDFGVDANNDGIVDLFDFDNDGVANHLDLDSDNDGILDIVEAGNASTDRTRSGRTNNSVGNNGFDNTLENNDTDGTSITYTLLNTDATGFPNFIDIDADGDGIVDNIEGQTTANYKAPNGIINTLGIDTAYPNGITPTNTDRDGSPDYIDLNSDNDIREDAIEGWDVDSDGVAEITPQNLDSDNDGLDDAYDTNNNLLNPTNGQVPTDFPNADDPDTQERDWREIIAIEVLIDNVTVVEGEDLEFTILLVKKNDHSTLIQSASPINISFSTEDGTDTTDKYNVAIAPYDYSQVTSKNLTILPFTDTETFTITSLDDNIDELDELFTLNGRVTSNNTINTEISGVGTLLDNEDAPSISMNNAISNEGEDLEYKVTLSHPSSRPIYIDIHTTDGTAISPEDYQSFYKSLTINETTDPNNANTESSFNIPTFLDNINEPDEFINVFGLVNSAHIGAQDLTKTGTILDMNPEPKVIIDDVTVIEGGTLTFTISLVNPDSDEPMQNSVPINFNLETVNETASDLEDYNTVYTSTSISAYSTSITQDVQTVDDTINEDTETMRLEVQITSTGVSNLSSIVFGIGTIKDNDYPNLFSPNGDGKSDRFEISGIEEFPNFRITIIDRWGGQIFNYDNNGNDNPLWWDGTNNGKPVTEGIYYYSLDYNDGITKPKKSFIQLIR</sequence>
<evidence type="ECO:0000256" key="4">
    <source>
        <dbReference type="SAM" id="MobiDB-lite"/>
    </source>
</evidence>
<feature type="chain" id="PRO_5008049817" description="Cadherin domain-containing protein" evidence="5">
    <location>
        <begin position="27"/>
        <end position="1569"/>
    </location>
</feature>
<dbReference type="InterPro" id="IPR003644">
    <property type="entry name" value="Calx_beta"/>
</dbReference>
<evidence type="ECO:0000313" key="10">
    <source>
        <dbReference type="Proteomes" id="UP000076923"/>
    </source>
</evidence>
<feature type="compositionally biased region" description="Acidic residues" evidence="4">
    <location>
        <begin position="1078"/>
        <end position="1087"/>
    </location>
</feature>
<keyword evidence="2" id="KW-0677">Repeat</keyword>
<gene>
    <name evidence="9" type="ORF">LPB303_05770</name>
</gene>
<feature type="signal peptide" evidence="5">
    <location>
        <begin position="1"/>
        <end position="26"/>
    </location>
</feature>
<dbReference type="Pfam" id="PF13585">
    <property type="entry name" value="CHU_C"/>
    <property type="match status" value="1"/>
</dbReference>
<dbReference type="Gene3D" id="2.60.40.1200">
    <property type="match status" value="3"/>
</dbReference>
<proteinExistence type="predicted"/>
<dbReference type="Pfam" id="PF17892">
    <property type="entry name" value="Cadherin_5"/>
    <property type="match status" value="1"/>
</dbReference>
<feature type="region of interest" description="Disordered" evidence="4">
    <location>
        <begin position="943"/>
        <end position="966"/>
    </location>
</feature>
<feature type="domain" description="Calx-beta" evidence="6">
    <location>
        <begin position="1402"/>
        <end position="1462"/>
    </location>
</feature>
<dbReference type="InterPro" id="IPR041690">
    <property type="entry name" value="Cadherin_5"/>
</dbReference>